<evidence type="ECO:0000313" key="4">
    <source>
        <dbReference type="Proteomes" id="UP000238701"/>
    </source>
</evidence>
<evidence type="ECO:0000313" key="3">
    <source>
        <dbReference type="EMBL" id="SPF43155.1"/>
    </source>
</evidence>
<keyword evidence="1" id="KW-0732">Signal</keyword>
<dbReference type="EMBL" id="OMOD01000142">
    <property type="protein sequence ID" value="SPF43155.1"/>
    <property type="molecule type" value="Genomic_DNA"/>
</dbReference>
<dbReference type="OrthoDB" id="9812811at2"/>
<dbReference type="InterPro" id="IPR000866">
    <property type="entry name" value="AhpC/TSA"/>
</dbReference>
<dbReference type="Pfam" id="PF00578">
    <property type="entry name" value="AhpC-TSA"/>
    <property type="match status" value="1"/>
</dbReference>
<name>A0A2U3KU18_9BACT</name>
<protein>
    <recommendedName>
        <fullName evidence="2">Alkyl hydroperoxide reductase subunit C/ Thiol specific antioxidant domain-containing protein</fullName>
    </recommendedName>
</protein>
<dbReference type="Gene3D" id="3.40.30.10">
    <property type="entry name" value="Glutaredoxin"/>
    <property type="match status" value="1"/>
</dbReference>
<gene>
    <name evidence="3" type="ORF">SBA1_480025</name>
</gene>
<feature type="chain" id="PRO_5015787106" description="Alkyl hydroperoxide reductase subunit C/ Thiol specific antioxidant domain-containing protein" evidence="1">
    <location>
        <begin position="26"/>
        <end position="81"/>
    </location>
</feature>
<evidence type="ECO:0000256" key="1">
    <source>
        <dbReference type="SAM" id="SignalP"/>
    </source>
</evidence>
<dbReference type="GO" id="GO:0016209">
    <property type="term" value="F:antioxidant activity"/>
    <property type="evidence" value="ECO:0007669"/>
    <property type="project" value="InterPro"/>
</dbReference>
<feature type="signal peptide" evidence="1">
    <location>
        <begin position="1"/>
        <end position="25"/>
    </location>
</feature>
<dbReference type="InterPro" id="IPR036249">
    <property type="entry name" value="Thioredoxin-like_sf"/>
</dbReference>
<sequence>MHRRRSELVAAVLLAGLLTSSAALFAQGKKEAPSMPKVGDAAPDFTLKYFDGNDEKEVKLSDYRGKKNVVLAFYIFAFTGG</sequence>
<reference evidence="4" key="1">
    <citation type="submission" date="2018-02" db="EMBL/GenBank/DDBJ databases">
        <authorList>
            <person name="Hausmann B."/>
        </authorList>
    </citation>
    <scope>NUCLEOTIDE SEQUENCE [LARGE SCALE GENOMIC DNA]</scope>
    <source>
        <strain evidence="4">Peat soil MAG SbA1</strain>
    </source>
</reference>
<dbReference type="SUPFAM" id="SSF52833">
    <property type="entry name" value="Thioredoxin-like"/>
    <property type="match status" value="1"/>
</dbReference>
<proteinExistence type="predicted"/>
<dbReference type="GO" id="GO:0016491">
    <property type="term" value="F:oxidoreductase activity"/>
    <property type="evidence" value="ECO:0007669"/>
    <property type="project" value="InterPro"/>
</dbReference>
<dbReference type="Proteomes" id="UP000238701">
    <property type="component" value="Unassembled WGS sequence"/>
</dbReference>
<dbReference type="AlphaFoldDB" id="A0A2U3KU18"/>
<feature type="domain" description="Alkyl hydroperoxide reductase subunit C/ Thiol specific antioxidant" evidence="2">
    <location>
        <begin position="38"/>
        <end position="80"/>
    </location>
</feature>
<accession>A0A2U3KU18</accession>
<organism evidence="3 4">
    <name type="scientific">Candidatus Sulfotelmatobacter kueseliae</name>
    <dbReference type="NCBI Taxonomy" id="2042962"/>
    <lineage>
        <taxon>Bacteria</taxon>
        <taxon>Pseudomonadati</taxon>
        <taxon>Acidobacteriota</taxon>
        <taxon>Terriglobia</taxon>
        <taxon>Terriglobales</taxon>
        <taxon>Candidatus Korobacteraceae</taxon>
        <taxon>Candidatus Sulfotelmatobacter</taxon>
    </lineage>
</organism>
<evidence type="ECO:0000259" key="2">
    <source>
        <dbReference type="Pfam" id="PF00578"/>
    </source>
</evidence>